<evidence type="ECO:0000256" key="1">
    <source>
        <dbReference type="SAM" id="MobiDB-lite"/>
    </source>
</evidence>
<reference evidence="3" key="1">
    <citation type="journal article" date="2019" name="Int. J. Syst. Evol. Microbiol.">
        <title>The Global Catalogue of Microorganisms (GCM) 10K type strain sequencing project: providing services to taxonomists for standard genome sequencing and annotation.</title>
        <authorList>
            <consortium name="The Broad Institute Genomics Platform"/>
            <consortium name="The Broad Institute Genome Sequencing Center for Infectious Disease"/>
            <person name="Wu L."/>
            <person name="Ma J."/>
        </authorList>
    </citation>
    <scope>NUCLEOTIDE SEQUENCE [LARGE SCALE GENOMIC DNA]</scope>
    <source>
        <strain evidence="3">JCM 18055</strain>
    </source>
</reference>
<proteinExistence type="predicted"/>
<dbReference type="Proteomes" id="UP001500325">
    <property type="component" value="Unassembled WGS sequence"/>
</dbReference>
<name>A0ABP8W610_9PSEU</name>
<dbReference type="RefSeq" id="WP_345379358.1">
    <property type="nucleotide sequence ID" value="NZ_BAABIC010000004.1"/>
</dbReference>
<sequence>MRVLGKSFVPLAEPFEGEGVLVVALDVVPGQVEVARLAVAEGRDEVAYFSLQLGEMLDVRDVVGAGRQSLDRRYPKSALSLDAYGIGRTLGHHFFSVHFSPNRGTSASSKDRRTAQDSSRGWVGQREPAHLHTVGIDQRIPMVRALAPAGHVLDHQPVATRNLPRELHGLRRLHLPVDNRVGI</sequence>
<dbReference type="EMBL" id="BAABIC010000004">
    <property type="protein sequence ID" value="GAA4682450.1"/>
    <property type="molecule type" value="Genomic_DNA"/>
</dbReference>
<evidence type="ECO:0000313" key="2">
    <source>
        <dbReference type="EMBL" id="GAA4682450.1"/>
    </source>
</evidence>
<gene>
    <name evidence="2" type="ORF">GCM10023215_15570</name>
</gene>
<protein>
    <submittedName>
        <fullName evidence="2">Uncharacterized protein</fullName>
    </submittedName>
</protein>
<feature type="region of interest" description="Disordered" evidence="1">
    <location>
        <begin position="101"/>
        <end position="123"/>
    </location>
</feature>
<keyword evidence="3" id="KW-1185">Reference proteome</keyword>
<comment type="caution">
    <text evidence="2">The sequence shown here is derived from an EMBL/GenBank/DDBJ whole genome shotgun (WGS) entry which is preliminary data.</text>
</comment>
<evidence type="ECO:0000313" key="3">
    <source>
        <dbReference type="Proteomes" id="UP001500325"/>
    </source>
</evidence>
<accession>A0ABP8W610</accession>
<organism evidence="2 3">
    <name type="scientific">Pseudonocardia yuanmonensis</name>
    <dbReference type="NCBI Taxonomy" id="1095914"/>
    <lineage>
        <taxon>Bacteria</taxon>
        <taxon>Bacillati</taxon>
        <taxon>Actinomycetota</taxon>
        <taxon>Actinomycetes</taxon>
        <taxon>Pseudonocardiales</taxon>
        <taxon>Pseudonocardiaceae</taxon>
        <taxon>Pseudonocardia</taxon>
    </lineage>
</organism>